<reference evidence="1 2" key="1">
    <citation type="submission" date="2017-06" db="EMBL/GenBank/DDBJ databases">
        <authorList>
            <person name="Kim H.J."/>
            <person name="Triplett B.A."/>
        </authorList>
    </citation>
    <scope>NUCLEOTIDE SEQUENCE [LARGE SCALE GENOMIC DNA]</scope>
    <source>
        <strain evidence="1 2">SCA</strain>
    </source>
</reference>
<evidence type="ECO:0000313" key="2">
    <source>
        <dbReference type="Proteomes" id="UP000198304"/>
    </source>
</evidence>
<proteinExistence type="predicted"/>
<dbReference type="EMBL" id="FZOJ01000010">
    <property type="protein sequence ID" value="SNS43923.1"/>
    <property type="molecule type" value="Genomic_DNA"/>
</dbReference>
<dbReference type="AlphaFoldDB" id="A0A239EIR7"/>
<keyword evidence="2" id="KW-1185">Reference proteome</keyword>
<evidence type="ECO:0000313" key="1">
    <source>
        <dbReference type="EMBL" id="SNS43923.1"/>
    </source>
</evidence>
<name>A0A239EIR7_9FIRM</name>
<dbReference type="RefSeq" id="WP_089283072.1">
    <property type="nucleotide sequence ID" value="NZ_FZOJ01000010.1"/>
</dbReference>
<protein>
    <submittedName>
        <fullName evidence="1">Uncharacterized protein</fullName>
    </submittedName>
</protein>
<accession>A0A239EIR7</accession>
<sequence length="191" mass="22038">MKKKVFRIMILTLILIFTLKAFPISSLVEEAKSIDVMGLHAKSNLHKDNQNYKDWIHSQAIRNRLSDFRKHYYFGMISEKMIAYLPKVISEIGELRHSLRDRIDRNKEMLAHYNIHVEKEAILLTSTGSKEITELREDISIVVDVFDDDIVDQKKKTFLEAYQPSVIANLIEGNCIGLRSPPAFKGAIHLV</sequence>
<dbReference type="Proteomes" id="UP000198304">
    <property type="component" value="Unassembled WGS sequence"/>
</dbReference>
<organism evidence="1 2">
    <name type="scientific">Anaerovirgula multivorans</name>
    <dbReference type="NCBI Taxonomy" id="312168"/>
    <lineage>
        <taxon>Bacteria</taxon>
        <taxon>Bacillati</taxon>
        <taxon>Bacillota</taxon>
        <taxon>Clostridia</taxon>
        <taxon>Peptostreptococcales</taxon>
        <taxon>Natronincolaceae</taxon>
        <taxon>Anaerovirgula</taxon>
    </lineage>
</organism>
<gene>
    <name evidence="1" type="ORF">SAMN05446037_101031</name>
</gene>